<dbReference type="RefSeq" id="WP_344866247.1">
    <property type="nucleotide sequence ID" value="NZ_BAAAUT010000087.1"/>
</dbReference>
<protein>
    <submittedName>
        <fullName evidence="1">Uncharacterized protein</fullName>
    </submittedName>
</protein>
<reference evidence="2" key="1">
    <citation type="journal article" date="2019" name="Int. J. Syst. Evol. Microbiol.">
        <title>The Global Catalogue of Microorganisms (GCM) 10K type strain sequencing project: providing services to taxonomists for standard genome sequencing and annotation.</title>
        <authorList>
            <consortium name="The Broad Institute Genomics Platform"/>
            <consortium name="The Broad Institute Genome Sequencing Center for Infectious Disease"/>
            <person name="Wu L."/>
            <person name="Ma J."/>
        </authorList>
    </citation>
    <scope>NUCLEOTIDE SEQUENCE [LARGE SCALE GENOMIC DNA]</scope>
    <source>
        <strain evidence="2">JCM 9373</strain>
    </source>
</reference>
<evidence type="ECO:0000313" key="2">
    <source>
        <dbReference type="Proteomes" id="UP001500320"/>
    </source>
</evidence>
<accession>A0ABP6P2N3</accession>
<organism evidence="1 2">
    <name type="scientific">Planomonospora alba</name>
    <dbReference type="NCBI Taxonomy" id="161354"/>
    <lineage>
        <taxon>Bacteria</taxon>
        <taxon>Bacillati</taxon>
        <taxon>Actinomycetota</taxon>
        <taxon>Actinomycetes</taxon>
        <taxon>Streptosporangiales</taxon>
        <taxon>Streptosporangiaceae</taxon>
        <taxon>Planomonospora</taxon>
    </lineage>
</organism>
<proteinExistence type="predicted"/>
<keyword evidence="2" id="KW-1185">Reference proteome</keyword>
<gene>
    <name evidence="1" type="ORF">GCM10010466_64510</name>
</gene>
<dbReference type="EMBL" id="BAAAUT010000087">
    <property type="protein sequence ID" value="GAA3164712.1"/>
    <property type="molecule type" value="Genomic_DNA"/>
</dbReference>
<name>A0ABP6P2N3_9ACTN</name>
<evidence type="ECO:0000313" key="1">
    <source>
        <dbReference type="EMBL" id="GAA3164712.1"/>
    </source>
</evidence>
<sequence length="116" mass="13176">MIEEAGDGIGAWLDRVHDEYDEFAYRYVYAAYLAVRPPRREVRGGEVTLTAGPGGGHLLRAGEGGPELHLRDEAACEAFLGRLHRRYLRGRHSSMAEWEAAAHDRYVADLHDRTRW</sequence>
<dbReference type="Proteomes" id="UP001500320">
    <property type="component" value="Unassembled WGS sequence"/>
</dbReference>
<comment type="caution">
    <text evidence="1">The sequence shown here is derived from an EMBL/GenBank/DDBJ whole genome shotgun (WGS) entry which is preliminary data.</text>
</comment>